<reference evidence="5 6" key="1">
    <citation type="journal article" date="2013" name="PLoS Genet.">
        <title>Distinctive expansion of potential virulence genes in the genome of the oomycete fish pathogen Saprolegnia parasitica.</title>
        <authorList>
            <person name="Jiang R.H."/>
            <person name="de Bruijn I."/>
            <person name="Haas B.J."/>
            <person name="Belmonte R."/>
            <person name="Lobach L."/>
            <person name="Christie J."/>
            <person name="van den Ackerveken G."/>
            <person name="Bottin A."/>
            <person name="Bulone V."/>
            <person name="Diaz-Moreno S.M."/>
            <person name="Dumas B."/>
            <person name="Fan L."/>
            <person name="Gaulin E."/>
            <person name="Govers F."/>
            <person name="Grenville-Briggs L.J."/>
            <person name="Horner N.R."/>
            <person name="Levin J.Z."/>
            <person name="Mammella M."/>
            <person name="Meijer H.J."/>
            <person name="Morris P."/>
            <person name="Nusbaum C."/>
            <person name="Oome S."/>
            <person name="Phillips A.J."/>
            <person name="van Rooyen D."/>
            <person name="Rzeszutek E."/>
            <person name="Saraiva M."/>
            <person name="Secombes C.J."/>
            <person name="Seidl M.F."/>
            <person name="Snel B."/>
            <person name="Stassen J.H."/>
            <person name="Sykes S."/>
            <person name="Tripathy S."/>
            <person name="van den Berg H."/>
            <person name="Vega-Arreguin J.C."/>
            <person name="Wawra S."/>
            <person name="Young S.K."/>
            <person name="Zeng Q."/>
            <person name="Dieguez-Uribeondo J."/>
            <person name="Russ C."/>
            <person name="Tyler B.M."/>
            <person name="van West P."/>
        </authorList>
    </citation>
    <scope>NUCLEOTIDE SEQUENCE [LARGE SCALE GENOMIC DNA]</scope>
    <source>
        <strain evidence="5 6">CBS 223.65</strain>
    </source>
</reference>
<dbReference type="AlphaFoldDB" id="A0A067BIA4"/>
<dbReference type="VEuPathDB" id="FungiDB:SPRG_18001"/>
<keyword evidence="1" id="KW-0677">Repeat</keyword>
<dbReference type="Pfam" id="PF12796">
    <property type="entry name" value="Ank_2"/>
    <property type="match status" value="3"/>
</dbReference>
<organism evidence="5 6">
    <name type="scientific">Saprolegnia parasitica (strain CBS 223.65)</name>
    <dbReference type="NCBI Taxonomy" id="695850"/>
    <lineage>
        <taxon>Eukaryota</taxon>
        <taxon>Sar</taxon>
        <taxon>Stramenopiles</taxon>
        <taxon>Oomycota</taxon>
        <taxon>Saprolegniomycetes</taxon>
        <taxon>Saprolegniales</taxon>
        <taxon>Saprolegniaceae</taxon>
        <taxon>Saprolegnia</taxon>
    </lineage>
</organism>
<dbReference type="InterPro" id="IPR036770">
    <property type="entry name" value="Ankyrin_rpt-contain_sf"/>
</dbReference>
<evidence type="ECO:0000313" key="6">
    <source>
        <dbReference type="Proteomes" id="UP000030745"/>
    </source>
</evidence>
<dbReference type="SUPFAM" id="SSF48403">
    <property type="entry name" value="Ankyrin repeat"/>
    <property type="match status" value="1"/>
</dbReference>
<dbReference type="PROSITE" id="PS50020">
    <property type="entry name" value="WW_DOMAIN_2"/>
    <property type="match status" value="1"/>
</dbReference>
<sequence>AGYAYYYNTRTHASQWEAPGTDDNGREAFFSAVTAGDVNAATRLLLRHGRQLLDISDHNGRTAVWYALGHMSMAQLLFESGANLNRTDVDANGLVHVATRQRNVAFLALLAVYGADLDLVDGAQQTPLHIAAASGYQRCVDVLLRHGATPDVLDSAARSPLQLSTLGNHVACVQLLQKVSAQQAPVADIALLTQVASMNRRCIVLAFFAFFNNAAKARVQDDNPSKVLDAVYDGDLVTLQSLLVHGASPDPRNDDDQTPLHVASAYGRLECVSLLCEYMADMEARDAHGHTPLFLASRRGHLSIVKFLLESAADVRTANDDGRTLVHAAALSGSLPCLHLVLEYGGDPFAADRDGETPYEMLLERGDESAAPLLDYLDSQCSLRQPPTSPRPTSPT</sequence>
<dbReference type="SMART" id="SM00248">
    <property type="entry name" value="ANK"/>
    <property type="match status" value="8"/>
</dbReference>
<evidence type="ECO:0000256" key="1">
    <source>
        <dbReference type="ARBA" id="ARBA00022737"/>
    </source>
</evidence>
<dbReference type="PANTHER" id="PTHR24198:SF165">
    <property type="entry name" value="ANKYRIN REPEAT-CONTAINING PROTEIN-RELATED"/>
    <property type="match status" value="1"/>
</dbReference>
<dbReference type="Pfam" id="PF00023">
    <property type="entry name" value="Ank"/>
    <property type="match status" value="1"/>
</dbReference>
<feature type="domain" description="WW" evidence="4">
    <location>
        <begin position="1"/>
        <end position="21"/>
    </location>
</feature>
<dbReference type="CDD" id="cd00201">
    <property type="entry name" value="WW"/>
    <property type="match status" value="1"/>
</dbReference>
<dbReference type="PROSITE" id="PS50297">
    <property type="entry name" value="ANK_REP_REGION"/>
    <property type="match status" value="4"/>
</dbReference>
<feature type="repeat" description="ANK" evidence="3">
    <location>
        <begin position="255"/>
        <end position="287"/>
    </location>
</feature>
<accession>A0A067BIA4</accession>
<dbReference type="OrthoDB" id="75503at2759"/>
<dbReference type="Gene3D" id="1.25.40.20">
    <property type="entry name" value="Ankyrin repeat-containing domain"/>
    <property type="match status" value="3"/>
</dbReference>
<dbReference type="InterPro" id="IPR002110">
    <property type="entry name" value="Ankyrin_rpt"/>
</dbReference>
<gene>
    <name evidence="5" type="ORF">SPRG_18001</name>
</gene>
<evidence type="ECO:0000256" key="2">
    <source>
        <dbReference type="ARBA" id="ARBA00023043"/>
    </source>
</evidence>
<feature type="repeat" description="ANK" evidence="3">
    <location>
        <begin position="288"/>
        <end position="320"/>
    </location>
</feature>
<proteinExistence type="predicted"/>
<feature type="non-terminal residue" evidence="5">
    <location>
        <position position="396"/>
    </location>
</feature>
<dbReference type="OMA" id="ANTKIRD"/>
<dbReference type="STRING" id="695850.A0A067BIA4"/>
<dbReference type="InterPro" id="IPR001202">
    <property type="entry name" value="WW_dom"/>
</dbReference>
<protein>
    <recommendedName>
        <fullName evidence="4">WW domain-containing protein</fullName>
    </recommendedName>
</protein>
<keyword evidence="6" id="KW-1185">Reference proteome</keyword>
<evidence type="ECO:0000256" key="3">
    <source>
        <dbReference type="PROSITE-ProRule" id="PRU00023"/>
    </source>
</evidence>
<feature type="repeat" description="ANK" evidence="3">
    <location>
        <begin position="123"/>
        <end position="155"/>
    </location>
</feature>
<dbReference type="GeneID" id="24139528"/>
<evidence type="ECO:0000259" key="4">
    <source>
        <dbReference type="PROSITE" id="PS50020"/>
    </source>
</evidence>
<feature type="repeat" description="ANK" evidence="3">
    <location>
        <begin position="321"/>
        <end position="353"/>
    </location>
</feature>
<evidence type="ECO:0000313" key="5">
    <source>
        <dbReference type="EMBL" id="KDO16475.1"/>
    </source>
</evidence>
<keyword evidence="2 3" id="KW-0040">ANK repeat</keyword>
<dbReference type="PROSITE" id="PS50088">
    <property type="entry name" value="ANK_REPEAT"/>
    <property type="match status" value="4"/>
</dbReference>
<dbReference type="Proteomes" id="UP000030745">
    <property type="component" value="Unassembled WGS sequence"/>
</dbReference>
<name>A0A067BIA4_SAPPC</name>
<feature type="non-terminal residue" evidence="5">
    <location>
        <position position="1"/>
    </location>
</feature>
<dbReference type="KEGG" id="spar:SPRG_18001"/>
<dbReference type="RefSeq" id="XP_012212817.1">
    <property type="nucleotide sequence ID" value="XM_012357427.1"/>
</dbReference>
<dbReference type="EMBL" id="KK584100">
    <property type="protein sequence ID" value="KDO16475.1"/>
    <property type="molecule type" value="Genomic_DNA"/>
</dbReference>
<dbReference type="PANTHER" id="PTHR24198">
    <property type="entry name" value="ANKYRIN REPEAT AND PROTEIN KINASE DOMAIN-CONTAINING PROTEIN"/>
    <property type="match status" value="1"/>
</dbReference>